<organism evidence="1 2">
    <name type="scientific">Panagrolaimus sp. JU765</name>
    <dbReference type="NCBI Taxonomy" id="591449"/>
    <lineage>
        <taxon>Eukaryota</taxon>
        <taxon>Metazoa</taxon>
        <taxon>Ecdysozoa</taxon>
        <taxon>Nematoda</taxon>
        <taxon>Chromadorea</taxon>
        <taxon>Rhabditida</taxon>
        <taxon>Tylenchina</taxon>
        <taxon>Panagrolaimomorpha</taxon>
        <taxon>Panagrolaimoidea</taxon>
        <taxon>Panagrolaimidae</taxon>
        <taxon>Panagrolaimus</taxon>
    </lineage>
</organism>
<evidence type="ECO:0000313" key="2">
    <source>
        <dbReference type="WBParaSite" id="JU765_v2.g16104.t1"/>
    </source>
</evidence>
<accession>A0AC34QG25</accession>
<evidence type="ECO:0000313" key="1">
    <source>
        <dbReference type="Proteomes" id="UP000887576"/>
    </source>
</evidence>
<dbReference type="Proteomes" id="UP000887576">
    <property type="component" value="Unplaced"/>
</dbReference>
<dbReference type="WBParaSite" id="JU765_v2.g16104.t1">
    <property type="protein sequence ID" value="JU765_v2.g16104.t1"/>
    <property type="gene ID" value="JU765_v2.g16104"/>
</dbReference>
<name>A0AC34QG25_9BILA</name>
<sequence>MEAEFEESPSSSPPLTIKIKRSAAADENGSINFDLAGSLDNNNLSKVDAEDHEHECAKCHNTVQDDSETTPESPHDKDIQWVQCDACNLWFHIDCVGLEGYEVILLDFFNCDKCSEKHGPSKDKQPLLNHRYNFDDIEEENLPSQVGTKDWIKKFVETEDQIPSASEEIMPVFQTGTEFMEKFNREAVWDKVYKIINKDGLGLRLPDDNFNIDELESIVNKEESIETIDVYMQQSCRMKLKTFFAKWRETYRPRLYNMLSFEFTHSKLMDVIGPPDLMYELSWVHRIWQFHDGSSQDPFRSCLQKEHKDFRPDVAMFCLLGMGGSYTDFHIDFGGSSVWYHVFKGQKIFYILPPTDENLNMFSKWTMDEKHTETFLGDMVPDSLTRVVINPGETVMIPSGYIHAVYTPVDSIVFGGNFLHELNIEMQLKVYEMENEANYETNFMFPHFELVNWYAAVALFNVLSVANDDDRDLPNCMITGLTSLYEKLKIWMEKDKKQKIETHDYFSFLLTDLKKELKIYKRRQNKEESKSPSPKRKLYSRNNSFQDFEYLMEEGMDTEENWKITKGGTKERHVKKPKKPKTEKVVSKKDTHSLTNMFAAKTTGRRPKPTARVLENVAIETAEDESTPSKDFFAGFSKEERECIAEADAIGARDAIKLGDDPYSSEDDETVVPKKRKKPVKVESRKRQECQKKTPKLLTAKQRLAKKLKMKY</sequence>
<reference evidence="2" key="1">
    <citation type="submission" date="2022-11" db="UniProtKB">
        <authorList>
            <consortium name="WormBaseParasite"/>
        </authorList>
    </citation>
    <scope>IDENTIFICATION</scope>
</reference>
<proteinExistence type="predicted"/>
<protein>
    <submittedName>
        <fullName evidence="2">JmjC domain-containing protein</fullName>
    </submittedName>
</protein>